<sequence>MVKGSPTLVYLATSLCLEPVTNTEYQYHDQSRKSPYLKLEYPEVPSGVGASGTGNSFPKGPPFYTPRIPPDFGKWSSWTLIRLLPNKKKMAL</sequence>
<organism evidence="1 2">
    <name type="scientific">Austropuccinia psidii MF-1</name>
    <dbReference type="NCBI Taxonomy" id="1389203"/>
    <lineage>
        <taxon>Eukaryota</taxon>
        <taxon>Fungi</taxon>
        <taxon>Dikarya</taxon>
        <taxon>Basidiomycota</taxon>
        <taxon>Pucciniomycotina</taxon>
        <taxon>Pucciniomycetes</taxon>
        <taxon>Pucciniales</taxon>
        <taxon>Sphaerophragmiaceae</taxon>
        <taxon>Austropuccinia</taxon>
    </lineage>
</organism>
<comment type="caution">
    <text evidence="1">The sequence shown here is derived from an EMBL/GenBank/DDBJ whole genome shotgun (WGS) entry which is preliminary data.</text>
</comment>
<name>A0A9Q3KI79_9BASI</name>
<evidence type="ECO:0000313" key="1">
    <source>
        <dbReference type="EMBL" id="MBW0580202.1"/>
    </source>
</evidence>
<gene>
    <name evidence="1" type="ORF">O181_119917</name>
</gene>
<protein>
    <submittedName>
        <fullName evidence="1">Uncharacterized protein</fullName>
    </submittedName>
</protein>
<accession>A0A9Q3KI79</accession>
<dbReference type="EMBL" id="AVOT02106958">
    <property type="protein sequence ID" value="MBW0580202.1"/>
    <property type="molecule type" value="Genomic_DNA"/>
</dbReference>
<evidence type="ECO:0000313" key="2">
    <source>
        <dbReference type="Proteomes" id="UP000765509"/>
    </source>
</evidence>
<dbReference type="Proteomes" id="UP000765509">
    <property type="component" value="Unassembled WGS sequence"/>
</dbReference>
<dbReference type="AlphaFoldDB" id="A0A9Q3KI79"/>
<keyword evidence="2" id="KW-1185">Reference proteome</keyword>
<reference evidence="1" key="1">
    <citation type="submission" date="2021-03" db="EMBL/GenBank/DDBJ databases">
        <title>Draft genome sequence of rust myrtle Austropuccinia psidii MF-1, a brazilian biotype.</title>
        <authorList>
            <person name="Quecine M.C."/>
            <person name="Pachon D.M.R."/>
            <person name="Bonatelli M.L."/>
            <person name="Correr F.H."/>
            <person name="Franceschini L.M."/>
            <person name="Leite T.F."/>
            <person name="Margarido G.R.A."/>
            <person name="Almeida C.A."/>
            <person name="Ferrarezi J.A."/>
            <person name="Labate C.A."/>
        </authorList>
    </citation>
    <scope>NUCLEOTIDE SEQUENCE</scope>
    <source>
        <strain evidence="1">MF-1</strain>
    </source>
</reference>
<proteinExistence type="predicted"/>